<dbReference type="InterPro" id="IPR007627">
    <property type="entry name" value="RNA_pol_sigma70_r2"/>
</dbReference>
<proteinExistence type="inferred from homology"/>
<dbReference type="PROSITE" id="PS00715">
    <property type="entry name" value="SIGMA70_1"/>
    <property type="match status" value="1"/>
</dbReference>
<dbReference type="Gene3D" id="1.10.601.10">
    <property type="entry name" value="RNA Polymerase Primary Sigma Factor"/>
    <property type="match status" value="1"/>
</dbReference>
<comment type="similarity">
    <text evidence="5">Belongs to the sigma-70 factor family.</text>
</comment>
<evidence type="ECO:0000256" key="3">
    <source>
        <dbReference type="ARBA" id="ARBA00023125"/>
    </source>
</evidence>
<evidence type="ECO:0000313" key="8">
    <source>
        <dbReference type="EMBL" id="BDU50711.1"/>
    </source>
</evidence>
<dbReference type="SUPFAM" id="SSF88946">
    <property type="entry name" value="Sigma2 domain of RNA polymerase sigma factors"/>
    <property type="match status" value="1"/>
</dbReference>
<accession>A0AAU9D411</accession>
<keyword evidence="3 5" id="KW-0238">DNA-binding</keyword>
<dbReference type="AlphaFoldDB" id="A0AAU9D411"/>
<evidence type="ECO:0000259" key="6">
    <source>
        <dbReference type="PROSITE" id="PS00715"/>
    </source>
</evidence>
<keyword evidence="9" id="KW-1185">Reference proteome</keyword>
<evidence type="ECO:0000256" key="4">
    <source>
        <dbReference type="ARBA" id="ARBA00023163"/>
    </source>
</evidence>
<dbReference type="Gene3D" id="1.20.140.160">
    <property type="match status" value="1"/>
</dbReference>
<reference evidence="8 9" key="1">
    <citation type="submission" date="2022-11" db="EMBL/GenBank/DDBJ databases">
        <title>Haliovirga abyssi gen. nov., sp. nov., a mesophilic fermentative bacterium isolated from the Iheya North hydrothermal field and the proposal of Haliovirgaceae fam. nov.</title>
        <authorList>
            <person name="Miyazaki U."/>
            <person name="Tame A."/>
            <person name="Miyazaki J."/>
            <person name="Takai K."/>
            <person name="Sawayama S."/>
            <person name="Kitajima M."/>
            <person name="Okamoto A."/>
            <person name="Nakagawa S."/>
        </authorList>
    </citation>
    <scope>NUCLEOTIDE SEQUENCE [LARGE SCALE GENOMIC DNA]</scope>
    <source>
        <strain evidence="8 9">IC12</strain>
    </source>
</reference>
<feature type="domain" description="RNA polymerase sigma-70" evidence="6">
    <location>
        <begin position="63"/>
        <end position="76"/>
    </location>
</feature>
<dbReference type="KEGG" id="haby:HLVA_12800"/>
<dbReference type="Proteomes" id="UP001321582">
    <property type="component" value="Chromosome"/>
</dbReference>
<dbReference type="InterPro" id="IPR007630">
    <property type="entry name" value="RNA_pol_sigma70_r4"/>
</dbReference>
<dbReference type="SUPFAM" id="SSF88659">
    <property type="entry name" value="Sigma3 and sigma4 domains of RNA polymerase sigma factors"/>
    <property type="match status" value="2"/>
</dbReference>
<protein>
    <recommendedName>
        <fullName evidence="5">RNA polymerase sigma factor</fullName>
    </recommendedName>
</protein>
<evidence type="ECO:0000313" key="9">
    <source>
        <dbReference type="Proteomes" id="UP001321582"/>
    </source>
</evidence>
<dbReference type="RefSeq" id="WP_307903569.1">
    <property type="nucleotide sequence ID" value="NZ_AP027059.1"/>
</dbReference>
<evidence type="ECO:0000256" key="2">
    <source>
        <dbReference type="ARBA" id="ARBA00023082"/>
    </source>
</evidence>
<organism evidence="8 9">
    <name type="scientific">Haliovirga abyssi</name>
    <dbReference type="NCBI Taxonomy" id="2996794"/>
    <lineage>
        <taxon>Bacteria</taxon>
        <taxon>Fusobacteriati</taxon>
        <taxon>Fusobacteriota</taxon>
        <taxon>Fusobacteriia</taxon>
        <taxon>Fusobacteriales</taxon>
        <taxon>Haliovirgaceae</taxon>
        <taxon>Haliovirga</taxon>
    </lineage>
</organism>
<feature type="domain" description="RNA polymerase sigma-70" evidence="7">
    <location>
        <begin position="229"/>
        <end position="255"/>
    </location>
</feature>
<dbReference type="NCBIfam" id="TIGR02937">
    <property type="entry name" value="sigma70-ECF"/>
    <property type="match status" value="1"/>
</dbReference>
<dbReference type="InterPro" id="IPR013325">
    <property type="entry name" value="RNA_pol_sigma_r2"/>
</dbReference>
<sequence length="265" mass="30714">MNITEYLKDISYNELLSKSEEKELAILIAEGNIEAREKLIVSNLRLVVSIAKKYIGTGMSIQDLIQEGNIGLIKAVSKFDPYMGKRFSTYATWWIKQSILRAISTNKGAMRYPAYVHDSISKITKFIRSYKVSFESYPSVIVIAKNLEMRNEEVERILNLINVSYVSFDETFADNIDFHNIIADDDLLEEQIFDDFENHQLMNLLNYLNPKEKIVLIYRYGLFNTNPLTLEDIGEKLNLTRERIRQIQNAALSKLKKKATLYFSN</sequence>
<evidence type="ECO:0000259" key="7">
    <source>
        <dbReference type="PROSITE" id="PS00716"/>
    </source>
</evidence>
<keyword evidence="2 5" id="KW-0731">Sigma factor</keyword>
<dbReference type="PROSITE" id="PS00716">
    <property type="entry name" value="SIGMA70_2"/>
    <property type="match status" value="1"/>
</dbReference>
<dbReference type="PRINTS" id="PR00046">
    <property type="entry name" value="SIGMA70FCT"/>
</dbReference>
<dbReference type="Pfam" id="PF04545">
    <property type="entry name" value="Sigma70_r4"/>
    <property type="match status" value="1"/>
</dbReference>
<dbReference type="InterPro" id="IPR050239">
    <property type="entry name" value="Sigma-70_RNA_pol_init_factors"/>
</dbReference>
<dbReference type="InterPro" id="IPR014284">
    <property type="entry name" value="RNA_pol_sigma-70_dom"/>
</dbReference>
<dbReference type="PIRSF" id="PIRSF000770">
    <property type="entry name" value="RNA_pol_sigma-SigE/K"/>
    <property type="match status" value="1"/>
</dbReference>
<comment type="function">
    <text evidence="5">Sigma factors are initiation factors that promote the attachment of RNA polymerase to specific initiation sites and are then released.</text>
</comment>
<dbReference type="CDD" id="cd06171">
    <property type="entry name" value="Sigma70_r4"/>
    <property type="match status" value="1"/>
</dbReference>
<keyword evidence="1 5" id="KW-0805">Transcription regulation</keyword>
<evidence type="ECO:0000256" key="5">
    <source>
        <dbReference type="RuleBase" id="RU362124"/>
    </source>
</evidence>
<dbReference type="PANTHER" id="PTHR30603:SF47">
    <property type="entry name" value="RNA POLYMERASE SIGMA FACTOR SIGD, CHLOROPLASTIC"/>
    <property type="match status" value="1"/>
</dbReference>
<dbReference type="GO" id="GO:0003677">
    <property type="term" value="F:DNA binding"/>
    <property type="evidence" value="ECO:0007669"/>
    <property type="project" value="UniProtKB-KW"/>
</dbReference>
<dbReference type="InterPro" id="IPR013324">
    <property type="entry name" value="RNA_pol_sigma_r3/r4-like"/>
</dbReference>
<dbReference type="Pfam" id="PF04542">
    <property type="entry name" value="Sigma70_r2"/>
    <property type="match status" value="1"/>
</dbReference>
<dbReference type="PANTHER" id="PTHR30603">
    <property type="entry name" value="RNA POLYMERASE SIGMA FACTOR RPO"/>
    <property type="match status" value="1"/>
</dbReference>
<name>A0AAU9D411_9FUSO</name>
<gene>
    <name evidence="8" type="ORF">HLVA_12800</name>
</gene>
<keyword evidence="4 5" id="KW-0804">Transcription</keyword>
<dbReference type="GO" id="GO:0016987">
    <property type="term" value="F:sigma factor activity"/>
    <property type="evidence" value="ECO:0007669"/>
    <property type="project" value="UniProtKB-KW"/>
</dbReference>
<dbReference type="EMBL" id="AP027059">
    <property type="protein sequence ID" value="BDU50711.1"/>
    <property type="molecule type" value="Genomic_DNA"/>
</dbReference>
<evidence type="ECO:0000256" key="1">
    <source>
        <dbReference type="ARBA" id="ARBA00023015"/>
    </source>
</evidence>
<dbReference type="InterPro" id="IPR000943">
    <property type="entry name" value="RNA_pol_sigma70"/>
</dbReference>
<dbReference type="GO" id="GO:0006352">
    <property type="term" value="P:DNA-templated transcription initiation"/>
    <property type="evidence" value="ECO:0007669"/>
    <property type="project" value="InterPro"/>
</dbReference>